<dbReference type="OrthoDB" id="5383338at2759"/>
<dbReference type="EMBL" id="JYNV01000051">
    <property type="protein sequence ID" value="KZM27844.1"/>
    <property type="molecule type" value="Genomic_DNA"/>
</dbReference>
<dbReference type="Proteomes" id="UP000076837">
    <property type="component" value="Unassembled WGS sequence"/>
</dbReference>
<dbReference type="STRING" id="5454.A0A163LJD8"/>
<gene>
    <name evidence="3" type="ORF">ST47_g1003</name>
</gene>
<reference evidence="3 4" key="1">
    <citation type="journal article" date="2016" name="Sci. Rep.">
        <title>Draft genome sequencing and secretome analysis of fungal phytopathogen Ascochyta rabiei provides insight into the necrotrophic effector repertoire.</title>
        <authorList>
            <person name="Verma S."/>
            <person name="Gazara R.K."/>
            <person name="Nizam S."/>
            <person name="Parween S."/>
            <person name="Chattopadhyay D."/>
            <person name="Verma P.K."/>
        </authorList>
    </citation>
    <scope>NUCLEOTIDE SEQUENCE [LARGE SCALE GENOMIC DNA]</scope>
    <source>
        <strain evidence="3 4">ArDII</strain>
    </source>
</reference>
<proteinExistence type="predicted"/>
<dbReference type="AlphaFoldDB" id="A0A163LJD8"/>
<feature type="region of interest" description="Disordered" evidence="1">
    <location>
        <begin position="1"/>
        <end position="47"/>
    </location>
</feature>
<evidence type="ECO:0000256" key="1">
    <source>
        <dbReference type="SAM" id="MobiDB-lite"/>
    </source>
</evidence>
<comment type="caution">
    <text evidence="3">The sequence shown here is derived from an EMBL/GenBank/DDBJ whole genome shotgun (WGS) entry which is preliminary data.</text>
</comment>
<feature type="compositionally biased region" description="Low complexity" evidence="1">
    <location>
        <begin position="16"/>
        <end position="25"/>
    </location>
</feature>
<keyword evidence="2" id="KW-0812">Transmembrane</keyword>
<protein>
    <submittedName>
        <fullName evidence="3">Uncharacterized protein</fullName>
    </submittedName>
</protein>
<feature type="transmembrane region" description="Helical" evidence="2">
    <location>
        <begin position="719"/>
        <end position="739"/>
    </location>
</feature>
<organism evidence="3 4">
    <name type="scientific">Didymella rabiei</name>
    <name type="common">Chickpea ascochyta blight fungus</name>
    <name type="synonym">Mycosphaerella rabiei</name>
    <dbReference type="NCBI Taxonomy" id="5454"/>
    <lineage>
        <taxon>Eukaryota</taxon>
        <taxon>Fungi</taxon>
        <taxon>Dikarya</taxon>
        <taxon>Ascomycota</taxon>
        <taxon>Pezizomycotina</taxon>
        <taxon>Dothideomycetes</taxon>
        <taxon>Pleosporomycetidae</taxon>
        <taxon>Pleosporales</taxon>
        <taxon>Pleosporineae</taxon>
        <taxon>Didymellaceae</taxon>
        <taxon>Ascochyta</taxon>
    </lineage>
</organism>
<name>A0A163LJD8_DIDRA</name>
<sequence length="745" mass="80588">MTGTGLQLFPPPPRAPRQTSPAQRPSPRMKPSIPAPVAGRKDSANHIEEPLDFHELVLQVNSVPVSPSNPSNLGPTITAPPRAYVAPASGSAAGPKAPSPVIATQEDFYRGPSPSFSTPLAYSPDPNRAVSPAFSTCDTLVRSNTTATRAPRSPQEEVQMRSMFPTYNPNIPLAQQAYKPAQASPTHIPREQISRSPYSPEPYVPHSNTSSRNTLAAKPSQKPFFTPSHLLDNLWLAANGQEEPEVQIYTLKMHRATIANPTITFGTTPSLPFYSLAPTNLAGEDAPIPSIMNELMIQRHHPTQPRVLPIAQLDLLAPPSMDSIMFDHQQQEPTTLLTSIYPKLAALQALDVAANSPAASRIALVDPGAQSPAAQRLAEDVLAGAAQRECCTLAWNRDDPKQQSNPWAQHIPSEGSYQLHHPALGIFPIQIEGDCSLINRPSTRPITTIYGHNMPSTPAVNSQKPACITLLNPYILSTSTPRTNAFSPLPLPPRSNAHDRPISATPSTMSVNQLPTTTDATADDAMLARLDFTSDALTLNLGALSRFGNPFLVDVAASTLLAVAVAEATRGRSSRKTSLQNFDAPPPNDYELQTPETKARSFKETFARDWEGVDARSKQGRRKAGLAVSSGLKKFVASLKSTTVDEPNQTRAASQSTVRARDANAQFDKDIELGEWYGHGQTAEPSTQTKKKDRKAKDEDKLPLVARGIIGIVTFSFKAVIWVLTLAFKVVAGVVKLLIRAFTKS</sequence>
<evidence type="ECO:0000313" key="4">
    <source>
        <dbReference type="Proteomes" id="UP000076837"/>
    </source>
</evidence>
<evidence type="ECO:0000313" key="3">
    <source>
        <dbReference type="EMBL" id="KZM27844.1"/>
    </source>
</evidence>
<accession>A0A163LJD8</accession>
<feature type="region of interest" description="Disordered" evidence="1">
    <location>
        <begin position="182"/>
        <end position="219"/>
    </location>
</feature>
<evidence type="ECO:0000256" key="2">
    <source>
        <dbReference type="SAM" id="Phobius"/>
    </source>
</evidence>
<keyword evidence="4" id="KW-1185">Reference proteome</keyword>
<keyword evidence="2" id="KW-0472">Membrane</keyword>
<feature type="region of interest" description="Disordered" evidence="1">
    <location>
        <begin position="678"/>
        <end position="697"/>
    </location>
</feature>
<feature type="region of interest" description="Disordered" evidence="1">
    <location>
        <begin position="572"/>
        <end position="598"/>
    </location>
</feature>
<keyword evidence="2" id="KW-1133">Transmembrane helix</keyword>